<dbReference type="PANTHER" id="PTHR10996:SF281">
    <property type="entry name" value="D-ISOMER SPECIFIC 2-HYDROXYACID DEHYDROGENASE NAD-BINDING DOMAIN-CONTAINING PROTEIN-RELATED"/>
    <property type="match status" value="1"/>
</dbReference>
<dbReference type="GO" id="GO:0005829">
    <property type="term" value="C:cytosol"/>
    <property type="evidence" value="ECO:0007669"/>
    <property type="project" value="TreeGrafter"/>
</dbReference>
<dbReference type="EMBL" id="MU002115">
    <property type="protein sequence ID" value="KAF2789765.1"/>
    <property type="molecule type" value="Genomic_DNA"/>
</dbReference>
<dbReference type="PANTHER" id="PTHR10996">
    <property type="entry name" value="2-HYDROXYACID DEHYDROGENASE-RELATED"/>
    <property type="match status" value="1"/>
</dbReference>
<dbReference type="InterPro" id="IPR006140">
    <property type="entry name" value="D-isomer_DH_NAD-bd"/>
</dbReference>
<evidence type="ECO:0000259" key="3">
    <source>
        <dbReference type="Pfam" id="PF02826"/>
    </source>
</evidence>
<feature type="compositionally biased region" description="Low complexity" evidence="2">
    <location>
        <begin position="48"/>
        <end position="67"/>
    </location>
</feature>
<evidence type="ECO:0000313" key="4">
    <source>
        <dbReference type="EMBL" id="KAF2789765.1"/>
    </source>
</evidence>
<dbReference type="InterPro" id="IPR029752">
    <property type="entry name" value="D-isomer_DH_CS1"/>
</dbReference>
<feature type="region of interest" description="Disordered" evidence="2">
    <location>
        <begin position="1"/>
        <end position="67"/>
    </location>
</feature>
<dbReference type="InterPro" id="IPR050223">
    <property type="entry name" value="D-isomer_2-hydroxyacid_DH"/>
</dbReference>
<dbReference type="InterPro" id="IPR029753">
    <property type="entry name" value="D-isomer_DH_CS"/>
</dbReference>
<protein>
    <recommendedName>
        <fullName evidence="3">D-isomer specific 2-hydroxyacid dehydrogenase NAD-binding domain-containing protein</fullName>
    </recommendedName>
</protein>
<accession>A0A6A6X0T1</accession>
<feature type="domain" description="D-isomer specific 2-hydroxyacid dehydrogenase NAD-binding" evidence="3">
    <location>
        <begin position="186"/>
        <end position="365"/>
    </location>
</feature>
<dbReference type="Gene3D" id="3.40.50.720">
    <property type="entry name" value="NAD(P)-binding Rossmann-like Domain"/>
    <property type="match status" value="2"/>
</dbReference>
<organism evidence="4 5">
    <name type="scientific">Melanomma pulvis-pyrius CBS 109.77</name>
    <dbReference type="NCBI Taxonomy" id="1314802"/>
    <lineage>
        <taxon>Eukaryota</taxon>
        <taxon>Fungi</taxon>
        <taxon>Dikarya</taxon>
        <taxon>Ascomycota</taxon>
        <taxon>Pezizomycotina</taxon>
        <taxon>Dothideomycetes</taxon>
        <taxon>Pleosporomycetidae</taxon>
        <taxon>Pleosporales</taxon>
        <taxon>Melanommataceae</taxon>
        <taxon>Melanomma</taxon>
    </lineage>
</organism>
<feature type="compositionally biased region" description="Low complexity" evidence="2">
    <location>
        <begin position="1"/>
        <end position="12"/>
    </location>
</feature>
<dbReference type="GO" id="GO:0051287">
    <property type="term" value="F:NAD binding"/>
    <property type="evidence" value="ECO:0007669"/>
    <property type="project" value="InterPro"/>
</dbReference>
<dbReference type="SUPFAM" id="SSF51735">
    <property type="entry name" value="NAD(P)-binding Rossmann-fold domains"/>
    <property type="match status" value="1"/>
</dbReference>
<keyword evidence="5" id="KW-1185">Reference proteome</keyword>
<evidence type="ECO:0000313" key="5">
    <source>
        <dbReference type="Proteomes" id="UP000799757"/>
    </source>
</evidence>
<gene>
    <name evidence="4" type="ORF">K505DRAFT_365329</name>
</gene>
<keyword evidence="1" id="KW-0560">Oxidoreductase</keyword>
<evidence type="ECO:0000256" key="2">
    <source>
        <dbReference type="SAM" id="MobiDB-lite"/>
    </source>
</evidence>
<dbReference type="Proteomes" id="UP000799757">
    <property type="component" value="Unassembled WGS sequence"/>
</dbReference>
<dbReference type="GO" id="GO:0030267">
    <property type="term" value="F:glyoxylate reductase (NADPH) activity"/>
    <property type="evidence" value="ECO:0007669"/>
    <property type="project" value="TreeGrafter"/>
</dbReference>
<dbReference type="GO" id="GO:0016618">
    <property type="term" value="F:hydroxypyruvate reductase [NAD(P)H] activity"/>
    <property type="evidence" value="ECO:0007669"/>
    <property type="project" value="TreeGrafter"/>
</dbReference>
<dbReference type="PROSITE" id="PS00065">
    <property type="entry name" value="D_2_HYDROXYACID_DH_1"/>
    <property type="match status" value="1"/>
</dbReference>
<name>A0A6A6X0T1_9PLEO</name>
<dbReference type="AlphaFoldDB" id="A0A6A6X0T1"/>
<dbReference type="FunFam" id="3.40.50.720:FF:000526">
    <property type="entry name" value="D-mandelate dehydrogenase, putative"/>
    <property type="match status" value="1"/>
</dbReference>
<dbReference type="CDD" id="cd12168">
    <property type="entry name" value="Mand_dh_like"/>
    <property type="match status" value="1"/>
</dbReference>
<evidence type="ECO:0000256" key="1">
    <source>
        <dbReference type="ARBA" id="ARBA00023002"/>
    </source>
</evidence>
<dbReference type="InterPro" id="IPR036291">
    <property type="entry name" value="NAD(P)-bd_dom_sf"/>
</dbReference>
<dbReference type="Pfam" id="PF02826">
    <property type="entry name" value="2-Hacid_dh_C"/>
    <property type="match status" value="1"/>
</dbReference>
<dbReference type="OrthoDB" id="9991913at2759"/>
<proteinExistence type="predicted"/>
<reference evidence="4" key="1">
    <citation type="journal article" date="2020" name="Stud. Mycol.">
        <title>101 Dothideomycetes genomes: a test case for predicting lifestyles and emergence of pathogens.</title>
        <authorList>
            <person name="Haridas S."/>
            <person name="Albert R."/>
            <person name="Binder M."/>
            <person name="Bloem J."/>
            <person name="Labutti K."/>
            <person name="Salamov A."/>
            <person name="Andreopoulos B."/>
            <person name="Baker S."/>
            <person name="Barry K."/>
            <person name="Bills G."/>
            <person name="Bluhm B."/>
            <person name="Cannon C."/>
            <person name="Castanera R."/>
            <person name="Culley D."/>
            <person name="Daum C."/>
            <person name="Ezra D."/>
            <person name="Gonzalez J."/>
            <person name="Henrissat B."/>
            <person name="Kuo A."/>
            <person name="Liang C."/>
            <person name="Lipzen A."/>
            <person name="Lutzoni F."/>
            <person name="Magnuson J."/>
            <person name="Mondo S."/>
            <person name="Nolan M."/>
            <person name="Ohm R."/>
            <person name="Pangilinan J."/>
            <person name="Park H.-J."/>
            <person name="Ramirez L."/>
            <person name="Alfaro M."/>
            <person name="Sun H."/>
            <person name="Tritt A."/>
            <person name="Yoshinaga Y."/>
            <person name="Zwiers L.-H."/>
            <person name="Turgeon B."/>
            <person name="Goodwin S."/>
            <person name="Spatafora J."/>
            <person name="Crous P."/>
            <person name="Grigoriev I."/>
        </authorList>
    </citation>
    <scope>NUCLEOTIDE SEQUENCE</scope>
    <source>
        <strain evidence="4">CBS 109.77</strain>
    </source>
</reference>
<dbReference type="SUPFAM" id="SSF52283">
    <property type="entry name" value="Formate/glycerate dehydrogenase catalytic domain-like"/>
    <property type="match status" value="1"/>
</dbReference>
<dbReference type="PROSITE" id="PS00671">
    <property type="entry name" value="D_2_HYDROXYACID_DH_3"/>
    <property type="match status" value="1"/>
</dbReference>
<feature type="compositionally biased region" description="Polar residues" evidence="2">
    <location>
        <begin position="31"/>
        <end position="47"/>
    </location>
</feature>
<sequence length="410" mass="44482">MSAATPTPQDAGLPPPPPVPDTNATFAPVTLESSRVSASDTFASNPESTTQSATTDPASSPSAPKPTILHLGDDIRWNHELYAELGKQFHIERSYSAGREEFKKGLEEKRWGEFVGMYRPFWNTGGEMGNWDLELISLLPKSCKIYASAGAGFDWVDTKTMAEHGIIYCNAASACTESVADAAIVLILSTYRAIPWSFLAARSGSVAEFHDANQNIAAATHNPNNSILGIIGLGKIGYRIAQKASSAFEMKIWYHDVVRIEEREKTVGARWCETLEELLENADCIIIATPFSGSVLLSTKQFAHFKPGSRLVNIARGKLIDETALVAALDEGRLSAAGLDVHADEPHVNESLANRRNVMVLCHTAGASVESHVGFERLGIENLLGVLGREGKGKEGAITPVNLQWLRERV</sequence>